<name>A0AA88E7J3_FICCA</name>
<dbReference type="Gramene" id="FCD_00030214-RA">
    <property type="protein sequence ID" value="FCD_00030214-RA:cds"/>
    <property type="gene ID" value="FCD_00030214"/>
</dbReference>
<comment type="caution">
    <text evidence="1">The sequence shown here is derived from an EMBL/GenBank/DDBJ whole genome shotgun (WGS) entry which is preliminary data.</text>
</comment>
<sequence length="55" mass="5836">MAVEDIVGRWKSLSITAEESEVVGVDDAILDEGESALKCGVLGKVLSKNIVQIGY</sequence>
<proteinExistence type="predicted"/>
<evidence type="ECO:0000313" key="2">
    <source>
        <dbReference type="Proteomes" id="UP001187192"/>
    </source>
</evidence>
<keyword evidence="2" id="KW-1185">Reference proteome</keyword>
<organism evidence="1 2">
    <name type="scientific">Ficus carica</name>
    <name type="common">Common fig</name>
    <dbReference type="NCBI Taxonomy" id="3494"/>
    <lineage>
        <taxon>Eukaryota</taxon>
        <taxon>Viridiplantae</taxon>
        <taxon>Streptophyta</taxon>
        <taxon>Embryophyta</taxon>
        <taxon>Tracheophyta</taxon>
        <taxon>Spermatophyta</taxon>
        <taxon>Magnoliopsida</taxon>
        <taxon>eudicotyledons</taxon>
        <taxon>Gunneridae</taxon>
        <taxon>Pentapetalae</taxon>
        <taxon>rosids</taxon>
        <taxon>fabids</taxon>
        <taxon>Rosales</taxon>
        <taxon>Moraceae</taxon>
        <taxon>Ficeae</taxon>
        <taxon>Ficus</taxon>
    </lineage>
</organism>
<dbReference type="AlphaFoldDB" id="A0AA88E7J3"/>
<dbReference type="EMBL" id="BTGU01000810">
    <property type="protein sequence ID" value="GMN69281.1"/>
    <property type="molecule type" value="Genomic_DNA"/>
</dbReference>
<gene>
    <name evidence="1" type="ORF">TIFTF001_038332</name>
</gene>
<evidence type="ECO:0000313" key="1">
    <source>
        <dbReference type="EMBL" id="GMN69281.1"/>
    </source>
</evidence>
<reference evidence="1" key="1">
    <citation type="submission" date="2023-07" db="EMBL/GenBank/DDBJ databases">
        <title>draft genome sequence of fig (Ficus carica).</title>
        <authorList>
            <person name="Takahashi T."/>
            <person name="Nishimura K."/>
        </authorList>
    </citation>
    <scope>NUCLEOTIDE SEQUENCE</scope>
</reference>
<accession>A0AA88E7J3</accession>
<dbReference type="Proteomes" id="UP001187192">
    <property type="component" value="Unassembled WGS sequence"/>
</dbReference>
<protein>
    <submittedName>
        <fullName evidence="1">Uncharacterized protein</fullName>
    </submittedName>
</protein>